<comment type="caution">
    <text evidence="3">The sequence shown here is derived from an EMBL/GenBank/DDBJ whole genome shotgun (WGS) entry which is preliminary data.</text>
</comment>
<sequence length="258" mass="27000">MRTGERSAGAVLEATLARIRAADARYNCFTAITETRARQEAAAIDARRARGESLPPLAGVPYAVKNLFDTAEEVTLAGGRVNAANPPAPRDATLVARLRDAGAVLARINDLAGRARAAGAPVIYVQHEAPGGKLAHGEPGWQLDTRLRPADGDVRVRKTTPDSFLRTGLDDALSRAGATQLVVCGYASEFCVDTTVRRAAALGYPVTLAADAHTTHDKPHAAGARIRAHHNATLSSISSFGVKIAAVPAADIGFGEAR</sequence>
<accession>A0A848NAL2</accession>
<dbReference type="SUPFAM" id="SSF52499">
    <property type="entry name" value="Isochorismatase-like hydrolases"/>
    <property type="match status" value="1"/>
</dbReference>
<name>A0A848NAL2_9BURK</name>
<dbReference type="Proteomes" id="UP000542405">
    <property type="component" value="Unassembled WGS sequence"/>
</dbReference>
<feature type="domain" description="Isochorismatase-like" evidence="2">
    <location>
        <begin position="99"/>
        <end position="233"/>
    </location>
</feature>
<dbReference type="Pfam" id="PF00857">
    <property type="entry name" value="Isochorismatase"/>
    <property type="match status" value="1"/>
</dbReference>
<gene>
    <name evidence="3" type="ORF">HGQ98_06780</name>
</gene>
<dbReference type="InterPro" id="IPR000868">
    <property type="entry name" value="Isochorismatase-like_dom"/>
</dbReference>
<organism evidence="3 4">
    <name type="scientific">Achromobacter ruhlandii</name>
    <dbReference type="NCBI Taxonomy" id="72557"/>
    <lineage>
        <taxon>Bacteria</taxon>
        <taxon>Pseudomonadati</taxon>
        <taxon>Pseudomonadota</taxon>
        <taxon>Betaproteobacteria</taxon>
        <taxon>Burkholderiales</taxon>
        <taxon>Alcaligenaceae</taxon>
        <taxon>Achromobacter</taxon>
    </lineage>
</organism>
<dbReference type="InterPro" id="IPR036928">
    <property type="entry name" value="AS_sf"/>
</dbReference>
<dbReference type="Gene3D" id="3.90.1300.10">
    <property type="entry name" value="Amidase signature (AS) domain"/>
    <property type="match status" value="1"/>
</dbReference>
<dbReference type="Gene3D" id="3.40.50.850">
    <property type="entry name" value="Isochorismatase-like"/>
    <property type="match status" value="1"/>
</dbReference>
<dbReference type="PANTHER" id="PTHR43540:SF1">
    <property type="entry name" value="ISOCHORISMATASE HYDROLASE"/>
    <property type="match status" value="1"/>
</dbReference>
<evidence type="ECO:0000256" key="1">
    <source>
        <dbReference type="ARBA" id="ARBA00022801"/>
    </source>
</evidence>
<dbReference type="SUPFAM" id="SSF75304">
    <property type="entry name" value="Amidase signature (AS) enzymes"/>
    <property type="match status" value="1"/>
</dbReference>
<evidence type="ECO:0000259" key="2">
    <source>
        <dbReference type="Pfam" id="PF00857"/>
    </source>
</evidence>
<dbReference type="EMBL" id="JABBZE010000042">
    <property type="protein sequence ID" value="NMU89568.1"/>
    <property type="molecule type" value="Genomic_DNA"/>
</dbReference>
<reference evidence="3 4" key="1">
    <citation type="submission" date="2020-04" db="EMBL/GenBank/DDBJ databases">
        <title>Achromobacter ruhlandii genome sequencing and assembly.</title>
        <authorList>
            <person name="Martins R.C.R."/>
            <person name="Perdigao-Neto L.V."/>
            <person name="Levin A.S.S."/>
            <person name="Costa S.F."/>
        </authorList>
    </citation>
    <scope>NUCLEOTIDE SEQUENCE [LARGE SCALE GENOMIC DNA]</scope>
    <source>
        <strain evidence="3 4">9035ralo</strain>
    </source>
</reference>
<keyword evidence="1" id="KW-0378">Hydrolase</keyword>
<dbReference type="PANTHER" id="PTHR43540">
    <property type="entry name" value="PEROXYUREIDOACRYLATE/UREIDOACRYLATE AMIDOHYDROLASE-RELATED"/>
    <property type="match status" value="1"/>
</dbReference>
<dbReference type="AlphaFoldDB" id="A0A848NAL2"/>
<proteinExistence type="predicted"/>
<evidence type="ECO:0000313" key="4">
    <source>
        <dbReference type="Proteomes" id="UP000542405"/>
    </source>
</evidence>
<evidence type="ECO:0000313" key="3">
    <source>
        <dbReference type="EMBL" id="NMU89568.1"/>
    </source>
</evidence>
<protein>
    <submittedName>
        <fullName evidence="3">Isochorismatase family protein</fullName>
    </submittedName>
</protein>
<dbReference type="InterPro" id="IPR050272">
    <property type="entry name" value="Isochorismatase-like_hydrls"/>
</dbReference>
<dbReference type="GO" id="GO:0016787">
    <property type="term" value="F:hydrolase activity"/>
    <property type="evidence" value="ECO:0007669"/>
    <property type="project" value="UniProtKB-KW"/>
</dbReference>
<dbReference type="InterPro" id="IPR036380">
    <property type="entry name" value="Isochorismatase-like_sf"/>
</dbReference>